<dbReference type="GO" id="GO:0016887">
    <property type="term" value="F:ATP hydrolysis activity"/>
    <property type="evidence" value="ECO:0007669"/>
    <property type="project" value="UniProtKB-UniRule"/>
</dbReference>
<dbReference type="AlphaFoldDB" id="A0A6B4W6R2"/>
<keyword evidence="5 7" id="KW-0067">ATP-binding</keyword>
<dbReference type="SMART" id="SM00382">
    <property type="entry name" value="AAA"/>
    <property type="match status" value="1"/>
</dbReference>
<dbReference type="OMA" id="MGYVIQQ"/>
<dbReference type="InterPro" id="IPR046342">
    <property type="entry name" value="CBS_dom_sf"/>
</dbReference>
<dbReference type="PANTHER" id="PTHR43117:SF4">
    <property type="entry name" value="OSMOPROTECTANT IMPORT ATP-BINDING PROTEIN OSMV"/>
    <property type="match status" value="1"/>
</dbReference>
<reference evidence="8 9" key="1">
    <citation type="submission" date="2019-04" db="EMBL/GenBank/DDBJ databases">
        <title>Genome sequencing of Clostridium botulinum Groups I-IV and Clostridium butyricum.</title>
        <authorList>
            <person name="Brunt J."/>
            <person name="Van Vliet A.H.M."/>
            <person name="Stringer S.C."/>
            <person name="Carter A.T."/>
            <person name="Peck M.W."/>
        </authorList>
    </citation>
    <scope>NUCLEOTIDE SEQUENCE [LARGE SCALE GENOMIC DNA]</scope>
    <source>
        <strain evidence="8 9">IFR 18/037</strain>
    </source>
</reference>
<keyword evidence="6" id="KW-0129">CBS domain</keyword>
<evidence type="ECO:0000256" key="4">
    <source>
        <dbReference type="ARBA" id="ARBA00022741"/>
    </source>
</evidence>
<dbReference type="OrthoDB" id="9802264at2"/>
<evidence type="ECO:0000256" key="2">
    <source>
        <dbReference type="ARBA" id="ARBA00022448"/>
    </source>
</evidence>
<keyword evidence="7" id="KW-1003">Cell membrane</keyword>
<dbReference type="EMBL" id="SWOY01000001">
    <property type="protein sequence ID" value="NFG16051.1"/>
    <property type="molecule type" value="Genomic_DNA"/>
</dbReference>
<comment type="catalytic activity">
    <reaction evidence="7">
        <text>a quaternary ammonium(out) + ATP + H2O = a quaternary ammonium(in) + ADP + phosphate + H(+)</text>
        <dbReference type="Rhea" id="RHEA:11036"/>
        <dbReference type="ChEBI" id="CHEBI:15377"/>
        <dbReference type="ChEBI" id="CHEBI:15378"/>
        <dbReference type="ChEBI" id="CHEBI:30616"/>
        <dbReference type="ChEBI" id="CHEBI:35267"/>
        <dbReference type="ChEBI" id="CHEBI:43474"/>
        <dbReference type="ChEBI" id="CHEBI:456216"/>
    </reaction>
</comment>
<keyword evidence="7" id="KW-0472">Membrane</keyword>
<evidence type="ECO:0000256" key="3">
    <source>
        <dbReference type="ARBA" id="ARBA00022737"/>
    </source>
</evidence>
<comment type="subcellular location">
    <subcellularLocation>
        <location evidence="7">Cell inner membrane</location>
        <topology evidence="7">Peripheral membrane protein</topology>
    </subcellularLocation>
</comment>
<keyword evidence="2 7" id="KW-0813">Transport</keyword>
<dbReference type="SUPFAM" id="SSF54631">
    <property type="entry name" value="CBS-domain pair"/>
    <property type="match status" value="1"/>
</dbReference>
<dbReference type="FunFam" id="3.40.50.300:FF:000425">
    <property type="entry name" value="Probable ABC transporter, ATP-binding subunit"/>
    <property type="match status" value="1"/>
</dbReference>
<dbReference type="Proteomes" id="UP000478995">
    <property type="component" value="Unassembled WGS sequence"/>
</dbReference>
<gene>
    <name evidence="8" type="ORF">FC794_04405</name>
</gene>
<dbReference type="NCBIfam" id="TIGR01186">
    <property type="entry name" value="proV"/>
    <property type="match status" value="1"/>
</dbReference>
<keyword evidence="3" id="KW-0677">Repeat</keyword>
<dbReference type="InterPro" id="IPR017871">
    <property type="entry name" value="ABC_transporter-like_CS"/>
</dbReference>
<dbReference type="InterPro" id="IPR005892">
    <property type="entry name" value="Gly-betaine_transp_ATP-bd"/>
</dbReference>
<evidence type="ECO:0000256" key="1">
    <source>
        <dbReference type="ARBA" id="ARBA00005417"/>
    </source>
</evidence>
<dbReference type="PROSITE" id="PS00211">
    <property type="entry name" value="ABC_TRANSPORTER_1"/>
    <property type="match status" value="1"/>
</dbReference>
<dbReference type="GO" id="GO:0005524">
    <property type="term" value="F:ATP binding"/>
    <property type="evidence" value="ECO:0007669"/>
    <property type="project" value="UniProtKB-UniRule"/>
</dbReference>
<name>A0A6B4W6R2_CLOBO</name>
<keyword evidence="7" id="KW-0997">Cell inner membrane</keyword>
<evidence type="ECO:0000313" key="9">
    <source>
        <dbReference type="Proteomes" id="UP000478995"/>
    </source>
</evidence>
<dbReference type="Pfam" id="PF00571">
    <property type="entry name" value="CBS"/>
    <property type="match status" value="2"/>
</dbReference>
<protein>
    <recommendedName>
        <fullName evidence="7">Quaternary amine transport ATP-binding protein</fullName>
        <ecNumber evidence="7">7.6.2.9</ecNumber>
    </recommendedName>
</protein>
<sequence length="386" mass="43941">MSKIFMENTIIEFRNIKKIYKDAIVIEKFNLRIEKGNLVVLIGSSGSGKTTLLKMINRLIESTAGEILVNGKNIKDVDPIELRRSIGYVIQQTGLFPHLTVKENIEIIPKLMGKSKEEINKKTNELLNMVGLNPEEYMDRYPVELSGGQQQRVGVARAFAADAEIILMDEPFSALDPITRSELQEELFNIQKEYRKTIVFVTHDMDEALNLADKICILKDGKLLQYDTPEDILKNPAGEYVEEFVGKNKIWTKPEMIRAEDVMIANPVTVTSKRNLLQAREKMRDNKVDSLLVIDKQRKLLGYITLEYIRKIKEKNTLVEEVMNKEPKCVLGDTNLPELLDKFNSLKMGYLPVSDSEGKLLGLITRSSLISVLSSQYIDMEGIIDE</sequence>
<dbReference type="InterPro" id="IPR000644">
    <property type="entry name" value="CBS_dom"/>
</dbReference>
<dbReference type="InterPro" id="IPR027417">
    <property type="entry name" value="P-loop_NTPase"/>
</dbReference>
<dbReference type="Gene3D" id="3.10.580.10">
    <property type="entry name" value="CBS-domain"/>
    <property type="match status" value="1"/>
</dbReference>
<proteinExistence type="inferred from homology"/>
<keyword evidence="4 7" id="KW-0547">Nucleotide-binding</keyword>
<organism evidence="8 9">
    <name type="scientific">Clostridium botulinum</name>
    <dbReference type="NCBI Taxonomy" id="1491"/>
    <lineage>
        <taxon>Bacteria</taxon>
        <taxon>Bacillati</taxon>
        <taxon>Bacillota</taxon>
        <taxon>Clostridia</taxon>
        <taxon>Eubacteriales</taxon>
        <taxon>Clostridiaceae</taxon>
        <taxon>Clostridium</taxon>
    </lineage>
</organism>
<dbReference type="PROSITE" id="PS50893">
    <property type="entry name" value="ABC_TRANSPORTER_2"/>
    <property type="match status" value="1"/>
</dbReference>
<accession>A0A6B4W6R2</accession>
<dbReference type="GO" id="GO:0006865">
    <property type="term" value="P:amino acid transport"/>
    <property type="evidence" value="ECO:0007669"/>
    <property type="project" value="UniProtKB-UniRule"/>
</dbReference>
<evidence type="ECO:0000256" key="6">
    <source>
        <dbReference type="ARBA" id="ARBA00023122"/>
    </source>
</evidence>
<dbReference type="Pfam" id="PF00005">
    <property type="entry name" value="ABC_tran"/>
    <property type="match status" value="1"/>
</dbReference>
<comment type="similarity">
    <text evidence="1 7">Belongs to the ABC transporter superfamily.</text>
</comment>
<dbReference type="EC" id="7.6.2.9" evidence="7"/>
<comment type="caution">
    <text evidence="8">The sequence shown here is derived from an EMBL/GenBank/DDBJ whole genome shotgun (WGS) entry which is preliminary data.</text>
</comment>
<evidence type="ECO:0000256" key="5">
    <source>
        <dbReference type="ARBA" id="ARBA00022840"/>
    </source>
</evidence>
<dbReference type="GO" id="GO:0031460">
    <property type="term" value="P:glycine betaine transport"/>
    <property type="evidence" value="ECO:0007669"/>
    <property type="project" value="InterPro"/>
</dbReference>
<dbReference type="PROSITE" id="PS51371">
    <property type="entry name" value="CBS"/>
    <property type="match status" value="2"/>
</dbReference>
<dbReference type="PANTHER" id="PTHR43117">
    <property type="entry name" value="OSMOPROTECTANT IMPORT ATP-BINDING PROTEIN OSMV"/>
    <property type="match status" value="1"/>
</dbReference>
<comment type="subunit">
    <text evidence="7">The complex is probably composed of two ATP-binding proteins, two transmembrane proteins and a solute-binding protein.</text>
</comment>
<dbReference type="InterPro" id="IPR003593">
    <property type="entry name" value="AAA+_ATPase"/>
</dbReference>
<dbReference type="InterPro" id="IPR003439">
    <property type="entry name" value="ABC_transporter-like_ATP-bd"/>
</dbReference>
<dbReference type="GO" id="GO:0015418">
    <property type="term" value="F:ABC-type quaternary ammonium compound transporting activity"/>
    <property type="evidence" value="ECO:0007669"/>
    <property type="project" value="UniProtKB-EC"/>
</dbReference>
<evidence type="ECO:0000256" key="7">
    <source>
        <dbReference type="RuleBase" id="RU369116"/>
    </source>
</evidence>
<dbReference type="SUPFAM" id="SSF52540">
    <property type="entry name" value="P-loop containing nucleoside triphosphate hydrolases"/>
    <property type="match status" value="1"/>
</dbReference>
<dbReference type="SMART" id="SM00116">
    <property type="entry name" value="CBS"/>
    <property type="match status" value="2"/>
</dbReference>
<evidence type="ECO:0000313" key="8">
    <source>
        <dbReference type="EMBL" id="NFG16051.1"/>
    </source>
</evidence>
<dbReference type="GO" id="GO:0005886">
    <property type="term" value="C:plasma membrane"/>
    <property type="evidence" value="ECO:0007669"/>
    <property type="project" value="UniProtKB-SubCell"/>
</dbReference>
<dbReference type="Gene3D" id="3.40.50.300">
    <property type="entry name" value="P-loop containing nucleotide triphosphate hydrolases"/>
    <property type="match status" value="1"/>
</dbReference>